<comment type="caution">
    <text evidence="9">The sequence shown here is derived from an EMBL/GenBank/DDBJ whole genome shotgun (WGS) entry which is preliminary data.</text>
</comment>
<gene>
    <name evidence="9" type="ORF">GCM10011600_01140</name>
</gene>
<evidence type="ECO:0000313" key="10">
    <source>
        <dbReference type="Proteomes" id="UP000617531"/>
    </source>
</evidence>
<keyword evidence="4 7" id="KW-0812">Transmembrane</keyword>
<evidence type="ECO:0000313" key="9">
    <source>
        <dbReference type="EMBL" id="GHF04497.1"/>
    </source>
</evidence>
<keyword evidence="10" id="KW-1185">Reference proteome</keyword>
<evidence type="ECO:0000256" key="2">
    <source>
        <dbReference type="ARBA" id="ARBA00022448"/>
    </source>
</evidence>
<dbReference type="InterPro" id="IPR050171">
    <property type="entry name" value="MFS_Transporters"/>
</dbReference>
<dbReference type="GO" id="GO:0022857">
    <property type="term" value="F:transmembrane transporter activity"/>
    <property type="evidence" value="ECO:0007669"/>
    <property type="project" value="InterPro"/>
</dbReference>
<feature type="transmembrane region" description="Helical" evidence="7">
    <location>
        <begin position="261"/>
        <end position="281"/>
    </location>
</feature>
<dbReference type="Proteomes" id="UP000617531">
    <property type="component" value="Unassembled WGS sequence"/>
</dbReference>
<keyword evidence="5 7" id="KW-1133">Transmembrane helix</keyword>
<dbReference type="PROSITE" id="PS50850">
    <property type="entry name" value="MFS"/>
    <property type="match status" value="1"/>
</dbReference>
<evidence type="ECO:0000256" key="7">
    <source>
        <dbReference type="SAM" id="Phobius"/>
    </source>
</evidence>
<accession>A0A8J3DVL5</accession>
<dbReference type="InterPro" id="IPR036259">
    <property type="entry name" value="MFS_trans_sf"/>
</dbReference>
<dbReference type="AlphaFoldDB" id="A0A8J3DVL5"/>
<evidence type="ECO:0000259" key="8">
    <source>
        <dbReference type="PROSITE" id="PS50850"/>
    </source>
</evidence>
<feature type="transmembrane region" description="Helical" evidence="7">
    <location>
        <begin position="375"/>
        <end position="401"/>
    </location>
</feature>
<dbReference type="InterPro" id="IPR011701">
    <property type="entry name" value="MFS"/>
</dbReference>
<feature type="domain" description="Major facilitator superfamily (MFS) profile" evidence="8">
    <location>
        <begin position="13"/>
        <end position="405"/>
    </location>
</feature>
<dbReference type="PANTHER" id="PTHR23517:SF3">
    <property type="entry name" value="INTEGRAL MEMBRANE TRANSPORT PROTEIN"/>
    <property type="match status" value="1"/>
</dbReference>
<evidence type="ECO:0000256" key="4">
    <source>
        <dbReference type="ARBA" id="ARBA00022692"/>
    </source>
</evidence>
<feature type="transmembrane region" description="Helical" evidence="7">
    <location>
        <begin position="287"/>
        <end position="307"/>
    </location>
</feature>
<keyword evidence="6 7" id="KW-0472">Membrane</keyword>
<dbReference type="SUPFAM" id="SSF103473">
    <property type="entry name" value="MFS general substrate transporter"/>
    <property type="match status" value="1"/>
</dbReference>
<reference evidence="9" key="1">
    <citation type="journal article" date="2014" name="Int. J. Syst. Evol. Microbiol.">
        <title>Complete genome sequence of Corynebacterium casei LMG S-19264T (=DSM 44701T), isolated from a smear-ripened cheese.</title>
        <authorList>
            <consortium name="US DOE Joint Genome Institute (JGI-PGF)"/>
            <person name="Walter F."/>
            <person name="Albersmeier A."/>
            <person name="Kalinowski J."/>
            <person name="Ruckert C."/>
        </authorList>
    </citation>
    <scope>NUCLEOTIDE SEQUENCE</scope>
    <source>
        <strain evidence="9">CGMCC 1.16548</strain>
    </source>
</reference>
<comment type="subcellular location">
    <subcellularLocation>
        <location evidence="1">Cell membrane</location>
        <topology evidence="1">Multi-pass membrane protein</topology>
    </subcellularLocation>
</comment>
<sequence>MVPSDRPFRWRSVIAVVFLPTIVFSMGQYAIIPVIPALAQDLGSDLGAAALIASMLVVGQLLGDIPSGALVARIGERRAMIAATGLALVAVVAMLLAPHPAVLGLGVLLLGIAGASFGLARHAFMTSFVPLRSRARALATLGGSNRLGAVAGPLVGAALLAATGEPASVVVLLAVCCFAAATVLLVLRDPAAAVVRGPQTSGETEVRAEAVGLWATLAAQRNVLLTIGVGSAILSGLRQVRQVVLPVWAISIGLDEATTSLVIGVAAAIDFSLFFLGGWIMDRFGRLWTILPCAIGLSVGLIALAFTHDLDARVGWYIGIALFLALSNGLGAGILMTLGADLADRRNPAPFLGAWRFTTDLGGAGAPVLVTALTAAFSLSIGVGVLGGIGLVGAAILRYFVPRFVSSRPGHDASA</sequence>
<feature type="transmembrane region" description="Helical" evidence="7">
    <location>
        <begin position="12"/>
        <end position="35"/>
    </location>
</feature>
<feature type="transmembrane region" description="Helical" evidence="7">
    <location>
        <begin position="103"/>
        <end position="124"/>
    </location>
</feature>
<feature type="transmembrane region" description="Helical" evidence="7">
    <location>
        <begin position="79"/>
        <end position="97"/>
    </location>
</feature>
<evidence type="ECO:0000256" key="5">
    <source>
        <dbReference type="ARBA" id="ARBA00022989"/>
    </source>
</evidence>
<dbReference type="GO" id="GO:0005886">
    <property type="term" value="C:plasma membrane"/>
    <property type="evidence" value="ECO:0007669"/>
    <property type="project" value="UniProtKB-SubCell"/>
</dbReference>
<evidence type="ECO:0000256" key="6">
    <source>
        <dbReference type="ARBA" id="ARBA00023136"/>
    </source>
</evidence>
<feature type="transmembrane region" description="Helical" evidence="7">
    <location>
        <begin position="169"/>
        <end position="187"/>
    </location>
</feature>
<organism evidence="9 10">
    <name type="scientific">Pseudolysinimonas yzui</name>
    <dbReference type="NCBI Taxonomy" id="2708254"/>
    <lineage>
        <taxon>Bacteria</taxon>
        <taxon>Bacillati</taxon>
        <taxon>Actinomycetota</taxon>
        <taxon>Actinomycetes</taxon>
        <taxon>Micrococcales</taxon>
        <taxon>Microbacteriaceae</taxon>
        <taxon>Pseudolysinimonas</taxon>
    </lineage>
</organism>
<feature type="transmembrane region" description="Helical" evidence="7">
    <location>
        <begin position="314"/>
        <end position="338"/>
    </location>
</feature>
<name>A0A8J3DVL5_9MICO</name>
<dbReference type="InterPro" id="IPR001958">
    <property type="entry name" value="Tet-R_TetA/multi-R_MdtG-like"/>
</dbReference>
<keyword evidence="2" id="KW-0813">Transport</keyword>
<dbReference type="InterPro" id="IPR020846">
    <property type="entry name" value="MFS_dom"/>
</dbReference>
<keyword evidence="3" id="KW-1003">Cell membrane</keyword>
<feature type="transmembrane region" description="Helical" evidence="7">
    <location>
        <begin position="47"/>
        <end position="72"/>
    </location>
</feature>
<dbReference type="Gene3D" id="1.20.1250.20">
    <property type="entry name" value="MFS general substrate transporter like domains"/>
    <property type="match status" value="2"/>
</dbReference>
<evidence type="ECO:0000256" key="3">
    <source>
        <dbReference type="ARBA" id="ARBA00022475"/>
    </source>
</evidence>
<dbReference type="EMBL" id="BNAI01000001">
    <property type="protein sequence ID" value="GHF04497.1"/>
    <property type="molecule type" value="Genomic_DNA"/>
</dbReference>
<proteinExistence type="predicted"/>
<feature type="transmembrane region" description="Helical" evidence="7">
    <location>
        <begin position="145"/>
        <end position="163"/>
    </location>
</feature>
<evidence type="ECO:0000256" key="1">
    <source>
        <dbReference type="ARBA" id="ARBA00004651"/>
    </source>
</evidence>
<dbReference type="PANTHER" id="PTHR23517">
    <property type="entry name" value="RESISTANCE PROTEIN MDTM, PUTATIVE-RELATED-RELATED"/>
    <property type="match status" value="1"/>
</dbReference>
<protein>
    <submittedName>
        <fullName evidence="9">MFS transporter</fullName>
    </submittedName>
</protein>
<reference evidence="9" key="2">
    <citation type="submission" date="2020-09" db="EMBL/GenBank/DDBJ databases">
        <authorList>
            <person name="Sun Q."/>
            <person name="Zhou Y."/>
        </authorList>
    </citation>
    <scope>NUCLEOTIDE SEQUENCE</scope>
    <source>
        <strain evidence="9">CGMCC 1.16548</strain>
    </source>
</reference>
<dbReference type="RefSeq" id="WP_191281450.1">
    <property type="nucleotide sequence ID" value="NZ_BNAI01000001.1"/>
</dbReference>
<dbReference type="Pfam" id="PF07690">
    <property type="entry name" value="MFS_1"/>
    <property type="match status" value="1"/>
</dbReference>
<dbReference type="PRINTS" id="PR01035">
    <property type="entry name" value="TCRTETA"/>
</dbReference>